<dbReference type="PATRIC" id="fig|888019.4.peg.1440"/>
<dbReference type="InterPro" id="IPR006597">
    <property type="entry name" value="Sel1-like"/>
</dbReference>
<evidence type="ECO:0000256" key="6">
    <source>
        <dbReference type="PROSITE-ProRule" id="PRU00339"/>
    </source>
</evidence>
<accession>U7V1N9</accession>
<dbReference type="SMART" id="SM00028">
    <property type="entry name" value="TPR"/>
    <property type="match status" value="8"/>
</dbReference>
<comment type="caution">
    <text evidence="8">The sequence shown here is derived from an EMBL/GenBank/DDBJ whole genome shotgun (WGS) entry which is preliminary data.</text>
</comment>
<reference evidence="8 9" key="1">
    <citation type="submission" date="2013-08" db="EMBL/GenBank/DDBJ databases">
        <authorList>
            <person name="Weinstock G."/>
            <person name="Sodergren E."/>
            <person name="Wylie T."/>
            <person name="Fulton L."/>
            <person name="Fulton R."/>
            <person name="Fronick C."/>
            <person name="O'Laughlin M."/>
            <person name="Godfrey J."/>
            <person name="Miner T."/>
            <person name="Herter B."/>
            <person name="Appelbaum E."/>
            <person name="Cordes M."/>
            <person name="Lek S."/>
            <person name="Wollam A."/>
            <person name="Pepin K.H."/>
            <person name="Palsikar V.B."/>
            <person name="Mitreva M."/>
            <person name="Wilson R.K."/>
        </authorList>
    </citation>
    <scope>NUCLEOTIDE SEQUENCE [LARGE SCALE GENOMIC DNA]</scope>
    <source>
        <strain evidence="8 9">F0184</strain>
    </source>
</reference>
<keyword evidence="4 6" id="KW-0802">TPR repeat</keyword>
<dbReference type="Gene3D" id="1.25.40.10">
    <property type="entry name" value="Tetratricopeptide repeat domain"/>
    <property type="match status" value="5"/>
</dbReference>
<feature type="compositionally biased region" description="Polar residues" evidence="7">
    <location>
        <begin position="741"/>
        <end position="751"/>
    </location>
</feature>
<protein>
    <submittedName>
        <fullName evidence="8">Tetratricopeptide repeat protein</fullName>
    </submittedName>
</protein>
<evidence type="ECO:0000256" key="4">
    <source>
        <dbReference type="ARBA" id="ARBA00022803"/>
    </source>
</evidence>
<evidence type="ECO:0000256" key="7">
    <source>
        <dbReference type="SAM" id="MobiDB-lite"/>
    </source>
</evidence>
<dbReference type="GO" id="GO:0005737">
    <property type="term" value="C:cytoplasm"/>
    <property type="evidence" value="ECO:0007669"/>
    <property type="project" value="UniProtKB-SubCell"/>
</dbReference>
<name>U7V1N9_9MICC</name>
<feature type="compositionally biased region" description="Basic and acidic residues" evidence="7">
    <location>
        <begin position="729"/>
        <end position="740"/>
    </location>
</feature>
<dbReference type="InterPro" id="IPR019734">
    <property type="entry name" value="TPR_rpt"/>
</dbReference>
<dbReference type="AlphaFoldDB" id="U7V1N9"/>
<dbReference type="SUPFAM" id="SSF48452">
    <property type="entry name" value="TPR-like"/>
    <property type="match status" value="1"/>
</dbReference>
<dbReference type="InterPro" id="IPR011990">
    <property type="entry name" value="TPR-like_helical_dom_sf"/>
</dbReference>
<dbReference type="SUPFAM" id="SSF81901">
    <property type="entry name" value="HCP-like"/>
    <property type="match status" value="1"/>
</dbReference>
<dbReference type="PANTHER" id="PTHR46630:SF1">
    <property type="entry name" value="TETRATRICOPEPTIDE REPEAT PROTEIN 29"/>
    <property type="match status" value="1"/>
</dbReference>
<evidence type="ECO:0000313" key="9">
    <source>
        <dbReference type="Proteomes" id="UP000017174"/>
    </source>
</evidence>
<organism evidence="8 9">
    <name type="scientific">Rothia aeria F0184</name>
    <dbReference type="NCBI Taxonomy" id="888019"/>
    <lineage>
        <taxon>Bacteria</taxon>
        <taxon>Bacillati</taxon>
        <taxon>Actinomycetota</taxon>
        <taxon>Actinomycetes</taxon>
        <taxon>Micrococcales</taxon>
        <taxon>Micrococcaceae</taxon>
        <taxon>Rothia</taxon>
    </lineage>
</organism>
<keyword evidence="2" id="KW-0963">Cytoplasm</keyword>
<evidence type="ECO:0000256" key="3">
    <source>
        <dbReference type="ARBA" id="ARBA00022737"/>
    </source>
</evidence>
<proteinExistence type="inferred from homology"/>
<dbReference type="HOGENOM" id="CLU_333670_0_0_11"/>
<evidence type="ECO:0000313" key="8">
    <source>
        <dbReference type="EMBL" id="ERT65602.1"/>
    </source>
</evidence>
<evidence type="ECO:0000256" key="1">
    <source>
        <dbReference type="ARBA" id="ARBA00004496"/>
    </source>
</evidence>
<dbReference type="PANTHER" id="PTHR46630">
    <property type="entry name" value="TETRATRICOPEPTIDE REPEAT PROTEIN 29"/>
    <property type="match status" value="1"/>
</dbReference>
<sequence>MTAQERLDLGRSYFKEGKLDEAIKTWSEIRYEDDLQSYADAQVNLGNLYDFQRNQEKAEETYQKAIEAYQEVLKSDRQAYSWAQYKLGTLYDSLGQQDEAKNVWRKVRRNDNSEAYAWAQYKLGVLYNVLEQRDKAKNIWKKIRRGDNPEAYADAHVRLGHLYDVQKQQDKAKNAWKEAIKTYQEVLEDDPHHAWAQYKLGNQYYFVEQVDRAKYIWEKVNRSDNPQAYAWAQVNLGVIYKTQGEQEKSKDVWEKVYRRDSRQAYARAQFSLGAIYQDMQTLDDAITAYKKVHREDDVKAYARAQFNLGLVYHTQNKLDQAITTWSNICHDDDSEAYAKAQFSLGEIYAQDKENAKKAKKAYLNARDFLYYKSERVLKILNCPEEFREKLDTLAKNTEKLLNSLQIIPDYESKVAHYSRISTAFSLLDNKEPSKFRLSTIRGVNDPTEGLVLGKYWAQQGISETIHTNDTATFISCFTFNHDSLNQFRLYGKENGQEATGVSLVFNKKFFSNQLEVIANPSKESSNKTENIEYSKLNKLENSSIKLPIDKSALQTLYRCIYLDPETGYWTLSQRDKSTFYRRHEECKWEDYCKLISKQEENIKKYLSDENDKDSENNSIPSILQSIFKKSHSYNKRKKQQILETVRFILLPLQYLVKHIAFQEEQECRIMYITHLHDEKIRHDWEKQWMYVEYEEPVLPHIDKIYLSPGSAKYQDFFRILLDQKEDDEPDKKEDKNESKVRISQNPFRNKE</sequence>
<evidence type="ECO:0000256" key="2">
    <source>
        <dbReference type="ARBA" id="ARBA00022490"/>
    </source>
</evidence>
<dbReference type="Pfam" id="PF13424">
    <property type="entry name" value="TPR_12"/>
    <property type="match status" value="1"/>
</dbReference>
<comment type="subcellular location">
    <subcellularLocation>
        <location evidence="1">Cytoplasm</location>
    </subcellularLocation>
</comment>
<feature type="region of interest" description="Disordered" evidence="7">
    <location>
        <begin position="726"/>
        <end position="751"/>
    </location>
</feature>
<evidence type="ECO:0000256" key="5">
    <source>
        <dbReference type="ARBA" id="ARBA00038253"/>
    </source>
</evidence>
<dbReference type="PROSITE" id="PS50005">
    <property type="entry name" value="TPR"/>
    <property type="match status" value="1"/>
</dbReference>
<feature type="repeat" description="TPR" evidence="6">
    <location>
        <begin position="39"/>
        <end position="72"/>
    </location>
</feature>
<dbReference type="SMART" id="SM00671">
    <property type="entry name" value="SEL1"/>
    <property type="match status" value="3"/>
</dbReference>
<dbReference type="Pfam" id="PF13432">
    <property type="entry name" value="TPR_16"/>
    <property type="match status" value="1"/>
</dbReference>
<comment type="similarity">
    <text evidence="5">Belongs to the Rap family.</text>
</comment>
<gene>
    <name evidence="8" type="ORF">HMPREF0742_01714</name>
</gene>
<dbReference type="InterPro" id="IPR051476">
    <property type="entry name" value="Bac_ResReg_Asp_Phosphatase"/>
</dbReference>
<keyword evidence="3" id="KW-0677">Repeat</keyword>
<dbReference type="Proteomes" id="UP000017174">
    <property type="component" value="Unassembled WGS sequence"/>
</dbReference>
<dbReference type="EMBL" id="AXZG01000051">
    <property type="protein sequence ID" value="ERT65602.1"/>
    <property type="molecule type" value="Genomic_DNA"/>
</dbReference>